<keyword evidence="1" id="KW-0472">Membrane</keyword>
<accession>A0A090TFS6</accession>
<evidence type="ECO:0000313" key="2">
    <source>
        <dbReference type="EMBL" id="GAL37604.1"/>
    </source>
</evidence>
<gene>
    <name evidence="2" type="ORF">JCM19240_751</name>
</gene>
<sequence length="151" mass="17026">MTRQQQSRILYPLKWLMGGTVISAAVRSLIVGILLLVAEAIVRAHYDIVPIGEPYNIPIIAVVFGLLISYSRSWIAAALLGGFLWMAYAIQLFSISNYGYFITPIKLWLLFEKFLEVLISGKDAAKTMALPSLRLLLFHWVWPACLLLEKT</sequence>
<protein>
    <submittedName>
        <fullName evidence="2">Uncharacterized protein</fullName>
    </submittedName>
</protein>
<dbReference type="Proteomes" id="UP000029224">
    <property type="component" value="Unassembled WGS sequence"/>
</dbReference>
<reference evidence="2 3" key="2">
    <citation type="submission" date="2014-09" db="EMBL/GenBank/DDBJ databases">
        <authorList>
            <consortium name="NBRP consortium"/>
            <person name="Sawabe T."/>
            <person name="Meirelles P."/>
            <person name="Nakanishi M."/>
            <person name="Sayaka M."/>
            <person name="Hattori M."/>
            <person name="Ohkuma M."/>
        </authorList>
    </citation>
    <scope>NUCLEOTIDE SEQUENCE [LARGE SCALE GENOMIC DNA]</scope>
    <source>
        <strain evidence="2 3">JCM 19240</strain>
    </source>
</reference>
<reference evidence="2 3" key="1">
    <citation type="submission" date="2014-09" db="EMBL/GenBank/DDBJ databases">
        <title>Vibrio maritimus JCM 19240. (C210) whole genome shotgun sequence.</title>
        <authorList>
            <person name="Sawabe T."/>
            <person name="Meirelles P."/>
            <person name="Nakanishi M."/>
            <person name="Sayaka M."/>
            <person name="Hattori M."/>
            <person name="Ohkuma M."/>
        </authorList>
    </citation>
    <scope>NUCLEOTIDE SEQUENCE [LARGE SCALE GENOMIC DNA]</scope>
    <source>
        <strain evidence="2 3">JCM 19240</strain>
    </source>
</reference>
<proteinExistence type="predicted"/>
<comment type="caution">
    <text evidence="2">The sequence shown here is derived from an EMBL/GenBank/DDBJ whole genome shotgun (WGS) entry which is preliminary data.</text>
</comment>
<feature type="transmembrane region" description="Helical" evidence="1">
    <location>
        <begin position="54"/>
        <end position="71"/>
    </location>
</feature>
<dbReference type="EMBL" id="BBMT01000018">
    <property type="protein sequence ID" value="GAL37604.1"/>
    <property type="molecule type" value="Genomic_DNA"/>
</dbReference>
<dbReference type="AlphaFoldDB" id="A0A090TFS6"/>
<organism evidence="2 3">
    <name type="scientific">Vibrio maritimus</name>
    <dbReference type="NCBI Taxonomy" id="990268"/>
    <lineage>
        <taxon>Bacteria</taxon>
        <taxon>Pseudomonadati</taxon>
        <taxon>Pseudomonadota</taxon>
        <taxon>Gammaproteobacteria</taxon>
        <taxon>Vibrionales</taxon>
        <taxon>Vibrionaceae</taxon>
        <taxon>Vibrio</taxon>
    </lineage>
</organism>
<feature type="transmembrane region" description="Helical" evidence="1">
    <location>
        <begin position="83"/>
        <end position="109"/>
    </location>
</feature>
<keyword evidence="1" id="KW-0812">Transmembrane</keyword>
<evidence type="ECO:0000256" key="1">
    <source>
        <dbReference type="SAM" id="Phobius"/>
    </source>
</evidence>
<feature type="transmembrane region" description="Helical" evidence="1">
    <location>
        <begin position="21"/>
        <end position="42"/>
    </location>
</feature>
<keyword evidence="3" id="KW-1185">Reference proteome</keyword>
<keyword evidence="1" id="KW-1133">Transmembrane helix</keyword>
<evidence type="ECO:0000313" key="3">
    <source>
        <dbReference type="Proteomes" id="UP000029224"/>
    </source>
</evidence>
<name>A0A090TFS6_9VIBR</name>